<feature type="coiled-coil region" evidence="1">
    <location>
        <begin position="137"/>
        <end position="164"/>
    </location>
</feature>
<organism evidence="3 4">
    <name type="scientific">Eiseniibacteriota bacterium</name>
    <dbReference type="NCBI Taxonomy" id="2212470"/>
    <lineage>
        <taxon>Bacteria</taxon>
        <taxon>Candidatus Eiseniibacteriota</taxon>
    </lineage>
</organism>
<dbReference type="AlphaFoldDB" id="A0A933W7H1"/>
<keyword evidence="1" id="KW-0175">Coiled coil</keyword>
<gene>
    <name evidence="3" type="ORF">HZA61_02990</name>
</gene>
<feature type="transmembrane region" description="Helical" evidence="2">
    <location>
        <begin position="76"/>
        <end position="99"/>
    </location>
</feature>
<evidence type="ECO:0000256" key="1">
    <source>
        <dbReference type="SAM" id="Coils"/>
    </source>
</evidence>
<name>A0A933W7H1_UNCEI</name>
<keyword evidence="2" id="KW-0812">Transmembrane</keyword>
<protein>
    <recommendedName>
        <fullName evidence="5">Zf-HC2 domain-containing protein</fullName>
    </recommendedName>
</protein>
<sequence length="233" mass="25385">MTPNLDAREAHLSDALCADLVLGLLEGLERERALEHTRTCVECEDRLRAHAAASERAQADWAAKISATPVALRPRFALPLPAIFAAAAALVAVLSLPLVMRQGSREELAPQWLPASGDVVRLRGEGAPDTHLTAGLAAYEARDLDTAERELKAARAEGASETLRRLYLGHVLVARGRAQEAAAVLGDVRWWEVPEPWRQEGARTWAQALRTVGDFARADSVERSLQPDSLLRP</sequence>
<evidence type="ECO:0000256" key="2">
    <source>
        <dbReference type="SAM" id="Phobius"/>
    </source>
</evidence>
<dbReference type="EMBL" id="JACRIW010000023">
    <property type="protein sequence ID" value="MBI5168432.1"/>
    <property type="molecule type" value="Genomic_DNA"/>
</dbReference>
<keyword evidence="2" id="KW-0472">Membrane</keyword>
<keyword evidence="2" id="KW-1133">Transmembrane helix</keyword>
<evidence type="ECO:0000313" key="3">
    <source>
        <dbReference type="EMBL" id="MBI5168432.1"/>
    </source>
</evidence>
<evidence type="ECO:0008006" key="5">
    <source>
        <dbReference type="Google" id="ProtNLM"/>
    </source>
</evidence>
<dbReference type="Proteomes" id="UP000696931">
    <property type="component" value="Unassembled WGS sequence"/>
</dbReference>
<accession>A0A933W7H1</accession>
<evidence type="ECO:0000313" key="4">
    <source>
        <dbReference type="Proteomes" id="UP000696931"/>
    </source>
</evidence>
<comment type="caution">
    <text evidence="3">The sequence shown here is derived from an EMBL/GenBank/DDBJ whole genome shotgun (WGS) entry which is preliminary data.</text>
</comment>
<proteinExistence type="predicted"/>
<reference evidence="3" key="1">
    <citation type="submission" date="2020-07" db="EMBL/GenBank/DDBJ databases">
        <title>Huge and variable diversity of episymbiotic CPR bacteria and DPANN archaea in groundwater ecosystems.</title>
        <authorList>
            <person name="He C.Y."/>
            <person name="Keren R."/>
            <person name="Whittaker M."/>
            <person name="Farag I.F."/>
            <person name="Doudna J."/>
            <person name="Cate J.H.D."/>
            <person name="Banfield J.F."/>
        </authorList>
    </citation>
    <scope>NUCLEOTIDE SEQUENCE</scope>
    <source>
        <strain evidence="3">NC_groundwater_1813_Pr3_B-0.1um_71_17</strain>
    </source>
</reference>